<evidence type="ECO:0000313" key="3">
    <source>
        <dbReference type="Proteomes" id="UP000712600"/>
    </source>
</evidence>
<protein>
    <submittedName>
        <fullName evidence="2">Uncharacterized protein</fullName>
    </submittedName>
</protein>
<evidence type="ECO:0000256" key="1">
    <source>
        <dbReference type="SAM" id="MobiDB-lite"/>
    </source>
</evidence>
<accession>A0A8S9QMF3</accession>
<reference evidence="2" key="1">
    <citation type="submission" date="2019-12" db="EMBL/GenBank/DDBJ databases">
        <title>Genome sequencing and annotation of Brassica cretica.</title>
        <authorList>
            <person name="Studholme D.J."/>
            <person name="Sarris P."/>
        </authorList>
    </citation>
    <scope>NUCLEOTIDE SEQUENCE</scope>
    <source>
        <strain evidence="2">PFS-109/04</strain>
        <tissue evidence="2">Leaf</tissue>
    </source>
</reference>
<feature type="compositionally biased region" description="Basic and acidic residues" evidence="1">
    <location>
        <begin position="127"/>
        <end position="137"/>
    </location>
</feature>
<sequence>MKFLKSFDRATKHQLSENIGQTDQHIATEPSTDQVATLRPVHLRTRSQRCDRSTQIMSQRCDRSTHGPGCNVATGPHGSGRNVATGPHGSGRNVATGPRIDHVATLRPVHTDLVETLRPVQARTRSQRCDRSTHGPGHDSMTGLSRTSINE</sequence>
<comment type="caution">
    <text evidence="2">The sequence shown here is derived from an EMBL/GenBank/DDBJ whole genome shotgun (WGS) entry which is preliminary data.</text>
</comment>
<dbReference type="Proteomes" id="UP000712600">
    <property type="component" value="Unassembled WGS sequence"/>
</dbReference>
<feature type="region of interest" description="Disordered" evidence="1">
    <location>
        <begin position="50"/>
        <end position="95"/>
    </location>
</feature>
<dbReference type="EMBL" id="QGKX02001290">
    <property type="protein sequence ID" value="KAF3539878.1"/>
    <property type="molecule type" value="Genomic_DNA"/>
</dbReference>
<feature type="region of interest" description="Disordered" evidence="1">
    <location>
        <begin position="120"/>
        <end position="151"/>
    </location>
</feature>
<evidence type="ECO:0000313" key="2">
    <source>
        <dbReference type="EMBL" id="KAF3539878.1"/>
    </source>
</evidence>
<proteinExistence type="predicted"/>
<organism evidence="2 3">
    <name type="scientific">Brassica cretica</name>
    <name type="common">Mustard</name>
    <dbReference type="NCBI Taxonomy" id="69181"/>
    <lineage>
        <taxon>Eukaryota</taxon>
        <taxon>Viridiplantae</taxon>
        <taxon>Streptophyta</taxon>
        <taxon>Embryophyta</taxon>
        <taxon>Tracheophyta</taxon>
        <taxon>Spermatophyta</taxon>
        <taxon>Magnoliopsida</taxon>
        <taxon>eudicotyledons</taxon>
        <taxon>Gunneridae</taxon>
        <taxon>Pentapetalae</taxon>
        <taxon>rosids</taxon>
        <taxon>malvids</taxon>
        <taxon>Brassicales</taxon>
        <taxon>Brassicaceae</taxon>
        <taxon>Brassiceae</taxon>
        <taxon>Brassica</taxon>
    </lineage>
</organism>
<dbReference type="AlphaFoldDB" id="A0A8S9QMF3"/>
<gene>
    <name evidence="2" type="ORF">F2Q69_00022960</name>
</gene>
<feature type="compositionally biased region" description="Polar residues" evidence="1">
    <location>
        <begin position="142"/>
        <end position="151"/>
    </location>
</feature>
<name>A0A8S9QMF3_BRACR</name>